<sequence>MNKMNMNLKQAKAYFTFVMAFVLMAFMTSCGGDKDNAGNANMLSGGSSKTWKASKETTASGDKDKLTAEEKDETMQFYSDGRFAMGGGGSLQTGTWTYDQAGRRLSLTFEGASESQNFTVEKLTDKEMHLVAGDGSKMQMKAE</sequence>
<evidence type="ECO:0000259" key="3">
    <source>
        <dbReference type="Pfam" id="PF13648"/>
    </source>
</evidence>
<feature type="compositionally biased region" description="Polar residues" evidence="1">
    <location>
        <begin position="39"/>
        <end position="60"/>
    </location>
</feature>
<feature type="domain" description="Lipocalin-like" evidence="3">
    <location>
        <begin position="49"/>
        <end position="130"/>
    </location>
</feature>
<feature type="region of interest" description="Disordered" evidence="1">
    <location>
        <begin position="39"/>
        <end position="68"/>
    </location>
</feature>
<gene>
    <name evidence="4" type="ORF">SAMN05444128_2386</name>
</gene>
<feature type="chain" id="PRO_5012865114" description="Lipocalin-like domain-containing protein" evidence="2">
    <location>
        <begin position="32"/>
        <end position="143"/>
    </location>
</feature>
<evidence type="ECO:0000313" key="5">
    <source>
        <dbReference type="Proteomes" id="UP000187181"/>
    </source>
</evidence>
<dbReference type="OrthoDB" id="893294at2"/>
<protein>
    <recommendedName>
        <fullName evidence="3">Lipocalin-like domain-containing protein</fullName>
    </recommendedName>
</protein>
<dbReference type="EMBL" id="FTPP01000002">
    <property type="protein sequence ID" value="SIT90819.1"/>
    <property type="molecule type" value="Genomic_DNA"/>
</dbReference>
<name>A0A1R3XHP2_9BACT</name>
<dbReference type="AlphaFoldDB" id="A0A1R3XHP2"/>
<dbReference type="Proteomes" id="UP000187181">
    <property type="component" value="Unassembled WGS sequence"/>
</dbReference>
<dbReference type="InterPro" id="IPR024311">
    <property type="entry name" value="Lipocalin-like"/>
</dbReference>
<evidence type="ECO:0000256" key="2">
    <source>
        <dbReference type="SAM" id="SignalP"/>
    </source>
</evidence>
<dbReference type="RefSeq" id="WP_076669127.1">
    <property type="nucleotide sequence ID" value="NZ_FTPP01000002.1"/>
</dbReference>
<keyword evidence="2" id="KW-0732">Signal</keyword>
<feature type="signal peptide" evidence="2">
    <location>
        <begin position="1"/>
        <end position="31"/>
    </location>
</feature>
<accession>A0A1R3XHP2</accession>
<proteinExistence type="predicted"/>
<evidence type="ECO:0000313" key="4">
    <source>
        <dbReference type="EMBL" id="SIT90819.1"/>
    </source>
</evidence>
<evidence type="ECO:0000256" key="1">
    <source>
        <dbReference type="SAM" id="MobiDB-lite"/>
    </source>
</evidence>
<organism evidence="4 5">
    <name type="scientific">Pontibacter indicus</name>
    <dbReference type="NCBI Taxonomy" id="1317125"/>
    <lineage>
        <taxon>Bacteria</taxon>
        <taxon>Pseudomonadati</taxon>
        <taxon>Bacteroidota</taxon>
        <taxon>Cytophagia</taxon>
        <taxon>Cytophagales</taxon>
        <taxon>Hymenobacteraceae</taxon>
        <taxon>Pontibacter</taxon>
    </lineage>
</organism>
<dbReference type="Pfam" id="PF13648">
    <property type="entry name" value="Lipocalin_4"/>
    <property type="match status" value="1"/>
</dbReference>
<keyword evidence="5" id="KW-1185">Reference proteome</keyword>
<reference evidence="5" key="1">
    <citation type="submission" date="2017-01" db="EMBL/GenBank/DDBJ databases">
        <authorList>
            <person name="Varghese N."/>
            <person name="Submissions S."/>
        </authorList>
    </citation>
    <scope>NUCLEOTIDE SEQUENCE [LARGE SCALE GENOMIC DNA]</scope>
    <source>
        <strain evidence="5">LP100</strain>
    </source>
</reference>
<dbReference type="PROSITE" id="PS51257">
    <property type="entry name" value="PROKAR_LIPOPROTEIN"/>
    <property type="match status" value="1"/>
</dbReference>